<evidence type="ECO:0000256" key="1">
    <source>
        <dbReference type="SAM" id="Coils"/>
    </source>
</evidence>
<dbReference type="EMBL" id="CP011542">
    <property type="protein sequence ID" value="AKK05219.1"/>
    <property type="molecule type" value="Genomic_DNA"/>
</dbReference>
<dbReference type="KEGG" id="cmv:CMUST_04385"/>
<evidence type="ECO:0000313" key="3">
    <source>
        <dbReference type="EMBL" id="AKK07455.1"/>
    </source>
</evidence>
<evidence type="ECO:0000313" key="2">
    <source>
        <dbReference type="EMBL" id="AKK05219.1"/>
    </source>
</evidence>
<dbReference type="AlphaFoldDB" id="A0A0G3H3Y0"/>
<reference evidence="3 4" key="1">
    <citation type="journal article" date="2015" name="Genome Announc.">
        <title>Complete Genome Sequence of the Type Strain Corynebacterium mustelae DSM 45274, Isolated from Various Tissues of a Male Ferret with Lethal Sepsis.</title>
        <authorList>
            <person name="Ruckert C."/>
            <person name="Eimer J."/>
            <person name="Winkler A."/>
            <person name="Tauch A."/>
        </authorList>
    </citation>
    <scope>NUCLEOTIDE SEQUENCE [LARGE SCALE GENOMIC DNA]</scope>
    <source>
        <strain evidence="3 4">DSM 45274</strain>
        <plasmid evidence="3">phiCmus45274</plasmid>
        <plasmid evidence="4">Plasmid phiCmus45274</plasmid>
    </source>
</reference>
<keyword evidence="3" id="KW-0614">Plasmid</keyword>
<dbReference type="STRING" id="571915.CMUST_04385"/>
<gene>
    <name evidence="2" type="ORF">CMUST_04385</name>
    <name evidence="3" type="ORF">CMUST_15835</name>
</gene>
<reference evidence="4" key="2">
    <citation type="submission" date="2015-05" db="EMBL/GenBank/DDBJ databases">
        <title>Complete genome sequence of Corynebacterium mustelae DSM 45274, isolated from various tissues of a male ferret with lethal sepsis.</title>
        <authorList>
            <person name="Ruckert C."/>
            <person name="Albersmeier A."/>
            <person name="Winkler A."/>
            <person name="Tauch A."/>
        </authorList>
    </citation>
    <scope>NUCLEOTIDE SEQUENCE [LARGE SCALE GENOMIC DNA]</scope>
    <source>
        <strain evidence="4">DSM 45274</strain>
        <plasmid evidence="4">Plasmid phiCmus45274</plasmid>
    </source>
</reference>
<dbReference type="Proteomes" id="UP000035199">
    <property type="component" value="Chromosome"/>
</dbReference>
<feature type="coiled-coil region" evidence="1">
    <location>
        <begin position="4"/>
        <end position="31"/>
    </location>
</feature>
<evidence type="ECO:0000313" key="4">
    <source>
        <dbReference type="Proteomes" id="UP000035199"/>
    </source>
</evidence>
<dbReference type="KEGG" id="cmv:CMUST_15835"/>
<name>A0A0G3H3Y0_9CORY</name>
<accession>A0A0G3H3Y0</accession>
<keyword evidence="4" id="KW-1185">Reference proteome</keyword>
<geneLocation type="plasmid" evidence="3 4">
    <name>phiCmus45274</name>
</geneLocation>
<proteinExistence type="predicted"/>
<protein>
    <submittedName>
        <fullName evidence="3">Uncharacterized protein</fullName>
    </submittedName>
</protein>
<dbReference type="RefSeq" id="WP_047261477.1">
    <property type="nucleotide sequence ID" value="NZ_CP011542.1"/>
</dbReference>
<keyword evidence="1" id="KW-0175">Coiled coil</keyword>
<organism evidence="3 4">
    <name type="scientific">Corynebacterium mustelae</name>
    <dbReference type="NCBI Taxonomy" id="571915"/>
    <lineage>
        <taxon>Bacteria</taxon>
        <taxon>Bacillati</taxon>
        <taxon>Actinomycetota</taxon>
        <taxon>Actinomycetes</taxon>
        <taxon>Mycobacteriales</taxon>
        <taxon>Corynebacteriaceae</taxon>
        <taxon>Corynebacterium</taxon>
    </lineage>
</organism>
<sequence>MLNADIIKKKIAEKQQEIADLKEQLRTAETPGFHLGAGYNGLQLLKAPVGTIVRDRLGTEYICAGHPVDTKQTSWVRLGRQLSHGATYTIIYLPKEKP</sequence>
<dbReference type="EMBL" id="CP011544">
    <property type="protein sequence ID" value="AKK07455.1"/>
    <property type="molecule type" value="Genomic_DNA"/>
</dbReference>
<dbReference type="Proteomes" id="UP000035199">
    <property type="component" value="Plasmid phiCmus45274"/>
</dbReference>